<dbReference type="Pfam" id="PF08338">
    <property type="entry name" value="DUF1731"/>
    <property type="match status" value="1"/>
</dbReference>
<dbReference type="InterPro" id="IPR013549">
    <property type="entry name" value="DUF1731"/>
</dbReference>
<keyword evidence="5" id="KW-1185">Reference proteome</keyword>
<dbReference type="CDD" id="cd05242">
    <property type="entry name" value="SDR_a8"/>
    <property type="match status" value="1"/>
</dbReference>
<dbReference type="OrthoDB" id="9801773at2"/>
<protein>
    <recommendedName>
        <fullName evidence="6">TIGR01777 family protein</fullName>
    </recommendedName>
</protein>
<name>A0A1I4XYD7_9GAMM</name>
<evidence type="ECO:0000313" key="5">
    <source>
        <dbReference type="Proteomes" id="UP000242222"/>
    </source>
</evidence>
<gene>
    <name evidence="4" type="ORF">SAMN05216516_10585</name>
</gene>
<dbReference type="PANTHER" id="PTHR11092">
    <property type="entry name" value="SUGAR NUCLEOTIDE EPIMERASE RELATED"/>
    <property type="match status" value="1"/>
</dbReference>
<feature type="domain" description="NAD-dependent epimerase/dehydratase" evidence="2">
    <location>
        <begin position="3"/>
        <end position="216"/>
    </location>
</feature>
<dbReference type="EMBL" id="FOVC01000005">
    <property type="protein sequence ID" value="SFN30854.1"/>
    <property type="molecule type" value="Genomic_DNA"/>
</dbReference>
<dbReference type="PANTHER" id="PTHR11092:SF0">
    <property type="entry name" value="EPIMERASE FAMILY PROTEIN SDR39U1"/>
    <property type="match status" value="1"/>
</dbReference>
<dbReference type="NCBIfam" id="TIGR01777">
    <property type="entry name" value="yfcH"/>
    <property type="match status" value="1"/>
</dbReference>
<comment type="similarity">
    <text evidence="1">Belongs to the NAD(P)-dependent epimerase/dehydratase family. SDR39U1 subfamily.</text>
</comment>
<evidence type="ECO:0008006" key="6">
    <source>
        <dbReference type="Google" id="ProtNLM"/>
    </source>
</evidence>
<evidence type="ECO:0000256" key="1">
    <source>
        <dbReference type="ARBA" id="ARBA00009353"/>
    </source>
</evidence>
<dbReference type="InterPro" id="IPR001509">
    <property type="entry name" value="Epimerase_deHydtase"/>
</dbReference>
<dbReference type="SUPFAM" id="SSF51735">
    <property type="entry name" value="NAD(P)-binding Rossmann-fold domains"/>
    <property type="match status" value="1"/>
</dbReference>
<accession>A0A1I4XYD7</accession>
<dbReference type="Pfam" id="PF01370">
    <property type="entry name" value="Epimerase"/>
    <property type="match status" value="1"/>
</dbReference>
<dbReference type="Proteomes" id="UP000242222">
    <property type="component" value="Unassembled WGS sequence"/>
</dbReference>
<evidence type="ECO:0000259" key="2">
    <source>
        <dbReference type="Pfam" id="PF01370"/>
    </source>
</evidence>
<dbReference type="AlphaFoldDB" id="A0A1I4XYD7"/>
<sequence>MHILFTGGTGLIGSHIIPALLFRQHQVSVVTRDVASAREQLDNRVNLWPDLHQKTSLDGIDIVINLAGEPIAKKRWREAQKQRLCDSRWQITARIVELIKASTVPPQLLISGSATGFYGNTDDLVLTENDPGHHEFTHLLCSRWEALARQAESSQTRVCLLRTGVVLTKSGGALSKIKLPFKIGLGGPLGNGKQYLPWIHINDLVEGVLWLIKHRELSGPINMVAPYAVRNEQFSAILGAVMHRPALIRTPAFAIRLIMGESAVLVLGGQHVLPKKLSDSGFSFRFRELENALSDLV</sequence>
<evidence type="ECO:0000259" key="3">
    <source>
        <dbReference type="Pfam" id="PF08338"/>
    </source>
</evidence>
<dbReference type="InterPro" id="IPR010099">
    <property type="entry name" value="SDR39U1"/>
</dbReference>
<feature type="domain" description="DUF1731" evidence="3">
    <location>
        <begin position="250"/>
        <end position="296"/>
    </location>
</feature>
<dbReference type="STRING" id="1367852.SAMN05216516_10585"/>
<dbReference type="RefSeq" id="WP_092877417.1">
    <property type="nucleotide sequence ID" value="NZ_FOVC01000005.1"/>
</dbReference>
<proteinExistence type="inferred from homology"/>
<dbReference type="InterPro" id="IPR036291">
    <property type="entry name" value="NAD(P)-bd_dom_sf"/>
</dbReference>
<evidence type="ECO:0000313" key="4">
    <source>
        <dbReference type="EMBL" id="SFN30854.1"/>
    </source>
</evidence>
<dbReference type="Gene3D" id="3.40.50.720">
    <property type="entry name" value="NAD(P)-binding Rossmann-like Domain"/>
    <property type="match status" value="1"/>
</dbReference>
<reference evidence="5" key="1">
    <citation type="submission" date="2016-10" db="EMBL/GenBank/DDBJ databases">
        <authorList>
            <person name="Varghese N."/>
            <person name="Submissions S."/>
        </authorList>
    </citation>
    <scope>NUCLEOTIDE SEQUENCE [LARGE SCALE GENOMIC DNA]</scope>
    <source>
        <strain evidence="5">N6PO6</strain>
    </source>
</reference>
<organism evidence="4 5">
    <name type="scientific">Izhakiella capsodis</name>
    <dbReference type="NCBI Taxonomy" id="1367852"/>
    <lineage>
        <taxon>Bacteria</taxon>
        <taxon>Pseudomonadati</taxon>
        <taxon>Pseudomonadota</taxon>
        <taxon>Gammaproteobacteria</taxon>
        <taxon>Enterobacterales</taxon>
        <taxon>Erwiniaceae</taxon>
        <taxon>Izhakiella</taxon>
    </lineage>
</organism>